<dbReference type="SUPFAM" id="SSF56801">
    <property type="entry name" value="Acetyl-CoA synthetase-like"/>
    <property type="match status" value="1"/>
</dbReference>
<gene>
    <name evidence="5" type="ordered locus">Htur_3811</name>
</gene>
<protein>
    <submittedName>
        <fullName evidence="5">AMP-dependent synthetase and ligase</fullName>
    </submittedName>
</protein>
<dbReference type="Pfam" id="PF00501">
    <property type="entry name" value="AMP-binding"/>
    <property type="match status" value="1"/>
</dbReference>
<dbReference type="Pfam" id="PF13193">
    <property type="entry name" value="AMP-binding_C"/>
    <property type="match status" value="1"/>
</dbReference>
<keyword evidence="2 5" id="KW-0436">Ligase</keyword>
<feature type="domain" description="AMP-binding enzyme C-terminal" evidence="4">
    <location>
        <begin position="446"/>
        <end position="523"/>
    </location>
</feature>
<dbReference type="PANTHER" id="PTHR43201">
    <property type="entry name" value="ACYL-COA SYNTHETASE"/>
    <property type="match status" value="1"/>
</dbReference>
<dbReference type="KEGG" id="htu:Htur_3811"/>
<dbReference type="GO" id="GO:0006631">
    <property type="term" value="P:fatty acid metabolic process"/>
    <property type="evidence" value="ECO:0007669"/>
    <property type="project" value="TreeGrafter"/>
</dbReference>
<dbReference type="Gene3D" id="3.40.50.12780">
    <property type="entry name" value="N-terminal domain of ligase-like"/>
    <property type="match status" value="1"/>
</dbReference>
<evidence type="ECO:0000259" key="3">
    <source>
        <dbReference type="Pfam" id="PF00501"/>
    </source>
</evidence>
<dbReference type="GO" id="GO:0031956">
    <property type="term" value="F:medium-chain fatty acid-CoA ligase activity"/>
    <property type="evidence" value="ECO:0007669"/>
    <property type="project" value="TreeGrafter"/>
</dbReference>
<geneLocation type="plasmid" evidence="5 6">
    <name>pHTUR01</name>
</geneLocation>
<comment type="similarity">
    <text evidence="1">Belongs to the ATP-dependent AMP-binding enzyme family.</text>
</comment>
<evidence type="ECO:0000313" key="5">
    <source>
        <dbReference type="EMBL" id="ADB62673.1"/>
    </source>
</evidence>
<dbReference type="OrthoDB" id="193284at2157"/>
<evidence type="ECO:0000313" key="6">
    <source>
        <dbReference type="Proteomes" id="UP000001903"/>
    </source>
</evidence>
<reference evidence="5 6" key="1">
    <citation type="journal article" date="2010" name="Stand. Genomic Sci.">
        <title>Complete genome sequence of Haloterrigena turkmenica type strain (4k).</title>
        <authorList>
            <person name="Saunders E."/>
            <person name="Tindall B.J."/>
            <person name="Fahnrich R."/>
            <person name="Lapidus A."/>
            <person name="Copeland A."/>
            <person name="Del Rio T.G."/>
            <person name="Lucas S."/>
            <person name="Chen F."/>
            <person name="Tice H."/>
            <person name="Cheng J.F."/>
            <person name="Han C."/>
            <person name="Detter J.C."/>
            <person name="Bruce D."/>
            <person name="Goodwin L."/>
            <person name="Chain P."/>
            <person name="Pitluck S."/>
            <person name="Pati A."/>
            <person name="Ivanova N."/>
            <person name="Mavromatis K."/>
            <person name="Chen A."/>
            <person name="Palaniappan K."/>
            <person name="Land M."/>
            <person name="Hauser L."/>
            <person name="Chang Y.J."/>
            <person name="Jeffries C.D."/>
            <person name="Brettin T."/>
            <person name="Rohde M."/>
            <person name="Goker M."/>
            <person name="Bristow J."/>
            <person name="Eisen J.A."/>
            <person name="Markowitz V."/>
            <person name="Hugenholtz P."/>
            <person name="Klenk H.P."/>
            <person name="Kyrpides N.C."/>
        </authorList>
    </citation>
    <scope>NUCLEOTIDE SEQUENCE [LARGE SCALE GENOMIC DNA]</scope>
    <source>
        <strain evidence="6">ATCC 51198 / DSM 5511 / JCM 9101 / NCIMB 13204 / VKM B-1734 / 4k</strain>
    </source>
</reference>
<dbReference type="InterPro" id="IPR042099">
    <property type="entry name" value="ANL_N_sf"/>
</dbReference>
<organism evidence="5 6">
    <name type="scientific">Haloterrigena turkmenica (strain ATCC 51198 / DSM 5511 / JCM 9101 / NCIMB 13204 / VKM B-1734 / 4k)</name>
    <name type="common">Halococcus turkmenicus</name>
    <dbReference type="NCBI Taxonomy" id="543526"/>
    <lineage>
        <taxon>Archaea</taxon>
        <taxon>Methanobacteriati</taxon>
        <taxon>Methanobacteriota</taxon>
        <taxon>Stenosarchaea group</taxon>
        <taxon>Halobacteria</taxon>
        <taxon>Halobacteriales</taxon>
        <taxon>Natrialbaceae</taxon>
        <taxon>Haloterrigena</taxon>
    </lineage>
</organism>
<dbReference type="InterPro" id="IPR045851">
    <property type="entry name" value="AMP-bd_C_sf"/>
</dbReference>
<evidence type="ECO:0000259" key="4">
    <source>
        <dbReference type="Pfam" id="PF13193"/>
    </source>
</evidence>
<keyword evidence="6" id="KW-1185">Reference proteome</keyword>
<dbReference type="RefSeq" id="WP_012944917.1">
    <property type="nucleotide sequence ID" value="NC_013744.1"/>
</dbReference>
<name>D2RZX6_HALTV</name>
<feature type="domain" description="AMP-dependent synthetase/ligase" evidence="3">
    <location>
        <begin position="30"/>
        <end position="394"/>
    </location>
</feature>
<evidence type="ECO:0000256" key="1">
    <source>
        <dbReference type="ARBA" id="ARBA00006432"/>
    </source>
</evidence>
<evidence type="ECO:0000256" key="2">
    <source>
        <dbReference type="ARBA" id="ARBA00022598"/>
    </source>
</evidence>
<dbReference type="InterPro" id="IPR020845">
    <property type="entry name" value="AMP-binding_CS"/>
</dbReference>
<sequence>MEFNFDLGVPDQESFIQQTKQLNVGDLLRKATRMYSDRVLVSEPGRDVTYEEFNERVNSLANALLERGYEKGEAKVAVLSENRGEFLEPIFAGAKLGYLVPALNWRLEREELIHCAELVDPDALIVSDRYREKAGWIEEEMDEPPEIIHLDGGDGDLEYETLIDDGSTDEPAPDYDVDPEQGLVVLYTSGTTGLPKGVVISHRAWLARGYTYVIDWEMQEGDGWLGWGPMFHIIAVDAMPGVLTLGGTYYPTDGFDTERIVDILLEDGGGIGWLYLLPGVINDFLDYIEENDVDVDEMRDIRAIGALVDLVDPKKVKRVTEMFDMPFKNSYGATEDANVLSAGNDIPVGVLPDDDDLAKAESSFVDLKLIDEEWNEVEGRGELAARGPTLSSGYINNPEANREDFNDGWFRTGDIFVYNEEDGTYSFVNRRKYLIKSGGENIYPAEIEKVLLQHQEIENATVVRVSDEKWGEVPRAVVSTYNPEQVTTDELMEMLRNEIANYKLPHYVEIVHPDDLPRSATGKIVREEVEDWEPDEENRVREV</sequence>
<dbReference type="InterPro" id="IPR000873">
    <property type="entry name" value="AMP-dep_synth/lig_dom"/>
</dbReference>
<dbReference type="Proteomes" id="UP000001903">
    <property type="component" value="Plasmid pHTUR01"/>
</dbReference>
<dbReference type="GeneID" id="8744439"/>
<proteinExistence type="inferred from homology"/>
<dbReference type="AlphaFoldDB" id="D2RZX6"/>
<dbReference type="EMBL" id="CP001861">
    <property type="protein sequence ID" value="ADB62673.1"/>
    <property type="molecule type" value="Genomic_DNA"/>
</dbReference>
<dbReference type="Gene3D" id="3.30.300.30">
    <property type="match status" value="1"/>
</dbReference>
<dbReference type="InterPro" id="IPR025110">
    <property type="entry name" value="AMP-bd_C"/>
</dbReference>
<dbReference type="PANTHER" id="PTHR43201:SF5">
    <property type="entry name" value="MEDIUM-CHAIN ACYL-COA LIGASE ACSF2, MITOCHONDRIAL"/>
    <property type="match status" value="1"/>
</dbReference>
<dbReference type="HOGENOM" id="CLU_000022_59_0_2"/>
<dbReference type="PROSITE" id="PS00455">
    <property type="entry name" value="AMP_BINDING"/>
    <property type="match status" value="1"/>
</dbReference>
<keyword evidence="5" id="KW-0614">Plasmid</keyword>
<accession>D2RZX6</accession>